<dbReference type="InterPro" id="IPR030458">
    <property type="entry name" value="Glyco_hydro_31_AS"/>
</dbReference>
<reference evidence="8" key="1">
    <citation type="submission" date="2023-07" db="EMBL/GenBank/DDBJ databases">
        <title>Chromosome-level genome assembly of Artemia franciscana.</title>
        <authorList>
            <person name="Jo E."/>
        </authorList>
    </citation>
    <scope>NUCLEOTIDE SEQUENCE</scope>
    <source>
        <tissue evidence="8">Whole body</tissue>
    </source>
</reference>
<keyword evidence="2 5" id="KW-0378">Hydrolase</keyword>
<dbReference type="GO" id="GO:0005975">
    <property type="term" value="P:carbohydrate metabolic process"/>
    <property type="evidence" value="ECO:0007669"/>
    <property type="project" value="InterPro"/>
</dbReference>
<evidence type="ECO:0000256" key="2">
    <source>
        <dbReference type="ARBA" id="ARBA00022801"/>
    </source>
</evidence>
<dbReference type="Pfam" id="PF01055">
    <property type="entry name" value="Glyco_hydro_31_2nd"/>
    <property type="match status" value="1"/>
</dbReference>
<evidence type="ECO:0000259" key="6">
    <source>
        <dbReference type="Pfam" id="PF01055"/>
    </source>
</evidence>
<dbReference type="SUPFAM" id="SSF51011">
    <property type="entry name" value="Glycosyl hydrolase domain"/>
    <property type="match status" value="1"/>
</dbReference>
<dbReference type="Gene3D" id="2.60.40.1760">
    <property type="entry name" value="glycosyl hydrolase (family 31)"/>
    <property type="match status" value="1"/>
</dbReference>
<name>A0AA88IW44_ARTSF</name>
<dbReference type="Proteomes" id="UP001187531">
    <property type="component" value="Unassembled WGS sequence"/>
</dbReference>
<evidence type="ECO:0000259" key="7">
    <source>
        <dbReference type="Pfam" id="PF21365"/>
    </source>
</evidence>
<dbReference type="InterPro" id="IPR048395">
    <property type="entry name" value="Glyco_hydro_31_C"/>
</dbReference>
<dbReference type="GO" id="GO:0030246">
    <property type="term" value="F:carbohydrate binding"/>
    <property type="evidence" value="ECO:0007669"/>
    <property type="project" value="InterPro"/>
</dbReference>
<dbReference type="Gene3D" id="2.60.40.1180">
    <property type="entry name" value="Golgi alpha-mannosidase II"/>
    <property type="match status" value="2"/>
</dbReference>
<feature type="domain" description="Glycosyl hydrolase family 31 C-terminal" evidence="7">
    <location>
        <begin position="606"/>
        <end position="693"/>
    </location>
</feature>
<dbReference type="CDD" id="cd06602">
    <property type="entry name" value="GH31_MGAM_SI_GAA"/>
    <property type="match status" value="1"/>
</dbReference>
<comment type="similarity">
    <text evidence="1 5">Belongs to the glycosyl hydrolase 31 family.</text>
</comment>
<dbReference type="Gene3D" id="3.20.20.80">
    <property type="entry name" value="Glycosidases"/>
    <property type="match status" value="1"/>
</dbReference>
<dbReference type="SUPFAM" id="SSF74650">
    <property type="entry name" value="Galactose mutarotase-like"/>
    <property type="match status" value="1"/>
</dbReference>
<dbReference type="CDD" id="cd14752">
    <property type="entry name" value="GH31_N"/>
    <property type="match status" value="1"/>
</dbReference>
<evidence type="ECO:0000256" key="3">
    <source>
        <dbReference type="ARBA" id="ARBA00023180"/>
    </source>
</evidence>
<accession>A0AA88IW44</accession>
<organism evidence="8 9">
    <name type="scientific">Artemia franciscana</name>
    <name type="common">Brine shrimp</name>
    <name type="synonym">Artemia sanfranciscana</name>
    <dbReference type="NCBI Taxonomy" id="6661"/>
    <lineage>
        <taxon>Eukaryota</taxon>
        <taxon>Metazoa</taxon>
        <taxon>Ecdysozoa</taxon>
        <taxon>Arthropoda</taxon>
        <taxon>Crustacea</taxon>
        <taxon>Branchiopoda</taxon>
        <taxon>Anostraca</taxon>
        <taxon>Artemiidae</taxon>
        <taxon>Artemia</taxon>
    </lineage>
</organism>
<keyword evidence="9" id="KW-1185">Reference proteome</keyword>
<evidence type="ECO:0000313" key="8">
    <source>
        <dbReference type="EMBL" id="KAK2727592.1"/>
    </source>
</evidence>
<dbReference type="GO" id="GO:0004558">
    <property type="term" value="F:alpha-1,4-glucosidase activity"/>
    <property type="evidence" value="ECO:0007669"/>
    <property type="project" value="TreeGrafter"/>
</dbReference>
<protein>
    <submittedName>
        <fullName evidence="8">Uncharacterized protein</fullName>
    </submittedName>
</protein>
<sequence length="831" mass="94906">FEIPNVNRFVPPIALNLPNGEFDITKNEYVFALGSQITGEAFHFSIKRKSTGAILFDTAIGGFFYADKFMSLSSLLPSKNIYGLGENMHLSFRHNLDFMTWPTFGRDQPPSYGNEDGSKNLNLYGSHPFYECVENDGNTHGVFLFSASALDYQLLPYPGITFRTISGMLDFYVFLGPNPEDVVGQYTALIGRPTLVPYWSLGFQLSKYGYENIETMKQAVERTLDNGIPLDVQFLDIDHMENQTDFTISPEFDGIKDFIAETKATGLRWIPILDPAIDTERMNYSVHSAALEANIYFTWPNSSYVSEGTDYYDDYERLGNKSVMLGYVWPLGKAAFPNFLDEAAQQWWYDEIQKWKRESIDFDGLWIDMNEPANFDTNKIRPWNWQAQRPNEPDWNLHCPINEWDDPPYVTMAALWTSCGDEDNATLCSRRMSDKTLCMFAVHGDGDNILRHYDSHNLYGWAQSPITKRAAEDATGSRSLVISRSTFPSSGKYAGHWLGDNASIWPDMHRSIIGMLEFNLFGIPYVGADICGFFLNATEPLCNRWMQLGAFYPFSRNHNTYEGRPIPQDPGYWPDTVGVSSQRALKIRYRFLPYIYTLFYEAHIKGSTVVRPLFHEFPRDRRALTIDTQFLLGSAFLVSPILEEDAISREIYLPDELWYDFHSYKFEQLTGTDITVVPLDNFTIPLHLRGGYIFPVQEYFGNNTQHTRQQPLGLVITVGRERTAFGSLYWDNGDSLDPIGTEAYQLIEFEFSEDMIIGSVIHRDITGSVLEGLMIESVEIWGYEFEVSDVIVNGESNNFTIEGPGEIEFLQISGLSIDPKEDFTIVLTHHN</sequence>
<dbReference type="AlphaFoldDB" id="A0AA88IW44"/>
<feature type="domain" description="Glycoside hydrolase family 31 TIM barrel" evidence="6">
    <location>
        <begin position="193"/>
        <end position="598"/>
    </location>
</feature>
<dbReference type="InterPro" id="IPR017853">
    <property type="entry name" value="GH"/>
</dbReference>
<evidence type="ECO:0000256" key="1">
    <source>
        <dbReference type="ARBA" id="ARBA00007806"/>
    </source>
</evidence>
<evidence type="ECO:0000313" key="9">
    <source>
        <dbReference type="Proteomes" id="UP001187531"/>
    </source>
</evidence>
<evidence type="ECO:0000256" key="4">
    <source>
        <dbReference type="ARBA" id="ARBA00023295"/>
    </source>
</evidence>
<dbReference type="Pfam" id="PF21365">
    <property type="entry name" value="Glyco_hydro_31_3rd"/>
    <property type="match status" value="1"/>
</dbReference>
<feature type="non-terminal residue" evidence="8">
    <location>
        <position position="831"/>
    </location>
</feature>
<proteinExistence type="inferred from homology"/>
<evidence type="ECO:0000256" key="5">
    <source>
        <dbReference type="RuleBase" id="RU361185"/>
    </source>
</evidence>
<dbReference type="EMBL" id="JAVRJZ010000001">
    <property type="protein sequence ID" value="KAK2727592.1"/>
    <property type="molecule type" value="Genomic_DNA"/>
</dbReference>
<dbReference type="PROSITE" id="PS00129">
    <property type="entry name" value="GLYCOSYL_HYDROL_F31_1"/>
    <property type="match status" value="1"/>
</dbReference>
<keyword evidence="4 5" id="KW-0326">Glycosidase</keyword>
<comment type="caution">
    <text evidence="8">The sequence shown here is derived from an EMBL/GenBank/DDBJ whole genome shotgun (WGS) entry which is preliminary data.</text>
</comment>
<dbReference type="SUPFAM" id="SSF51445">
    <property type="entry name" value="(Trans)glycosidases"/>
    <property type="match status" value="1"/>
</dbReference>
<dbReference type="InterPro" id="IPR011013">
    <property type="entry name" value="Gal_mutarotase_sf_dom"/>
</dbReference>
<dbReference type="PANTHER" id="PTHR22762:SF133">
    <property type="entry name" value="P-TYPE DOMAIN-CONTAINING PROTEIN"/>
    <property type="match status" value="1"/>
</dbReference>
<gene>
    <name evidence="8" type="ORF">QYM36_008166</name>
</gene>
<dbReference type="InterPro" id="IPR000322">
    <property type="entry name" value="Glyco_hydro_31_TIM"/>
</dbReference>
<dbReference type="PANTHER" id="PTHR22762">
    <property type="entry name" value="ALPHA-GLUCOSIDASE"/>
    <property type="match status" value="1"/>
</dbReference>
<keyword evidence="3" id="KW-0325">Glycoprotein</keyword>
<dbReference type="InterPro" id="IPR013780">
    <property type="entry name" value="Glyco_hydro_b"/>
</dbReference>